<name>A0A315Y2C0_RUMFL</name>
<dbReference type="SUPFAM" id="SSF53790">
    <property type="entry name" value="Tetrapyrrole methylase"/>
    <property type="match status" value="1"/>
</dbReference>
<keyword evidence="2" id="KW-0169">Cobalamin biosynthesis</keyword>
<dbReference type="EMBL" id="QGDI01000003">
    <property type="protein sequence ID" value="PWJ14194.1"/>
    <property type="molecule type" value="Genomic_DNA"/>
</dbReference>
<dbReference type="RefSeq" id="WP_109725963.1">
    <property type="nucleotide sequence ID" value="NZ_QGDI01000003.1"/>
</dbReference>
<proteinExistence type="predicted"/>
<dbReference type="CDD" id="cd11644">
    <property type="entry name" value="Precorrin-6Y-MT"/>
    <property type="match status" value="1"/>
</dbReference>
<dbReference type="PIRSF" id="PIRSF036428">
    <property type="entry name" value="CobL"/>
    <property type="match status" value="1"/>
</dbReference>
<evidence type="ECO:0000256" key="5">
    <source>
        <dbReference type="ARBA" id="ARBA00022691"/>
    </source>
</evidence>
<dbReference type="InterPro" id="IPR050714">
    <property type="entry name" value="Cobalamin_biosynth_MTase"/>
</dbReference>
<sequence>MKIYIVGTGADGSRTLTAEGRSAIEAAEVIIGAKRMIEGYRSCGKVVLEEYRSAEIARFLAESSFSAAAVLMSGDCGFFSGAARLAEALPNHDVEFISGISSPVYLFSKLKMDWSDCNFVSLHGKSGNIARAVRAHRLTFFLLGGDMTAADVCRQLCEYEMSGVTVHIGERLGYHDERITSGTAAELSDIRTAELCVLLADNPDYERSVPSCIPDELFIRGRVPMTKAEVRGVAVAGLDIGREDICWDIGGGTGSVSVEMAVRCERGTVHSVEKSPEAAELIDSNRRKFGCDNIVIHTGRAAELLGELPAPDCVFIGGSGGELSEIVQAAYEKNSNMRLTVTAVSLETLSECIAVFDELGFEADISQIAVTRTNKVGTHTMLSASNPVFIIKRKLI</sequence>
<dbReference type="PANTHER" id="PTHR43182">
    <property type="entry name" value="COBALT-PRECORRIN-6B C(15)-METHYLTRANSFERASE (DECARBOXYLATING)"/>
    <property type="match status" value="1"/>
</dbReference>
<dbReference type="Proteomes" id="UP000245720">
    <property type="component" value="Unassembled WGS sequence"/>
</dbReference>
<dbReference type="InterPro" id="IPR014008">
    <property type="entry name" value="Cbl_synth_MTase_CbiT"/>
</dbReference>
<dbReference type="NCBIfam" id="TIGR02467">
    <property type="entry name" value="CbiE"/>
    <property type="match status" value="1"/>
</dbReference>
<evidence type="ECO:0000256" key="3">
    <source>
        <dbReference type="ARBA" id="ARBA00022603"/>
    </source>
</evidence>
<dbReference type="InterPro" id="IPR014777">
    <property type="entry name" value="4pyrrole_Mease_sub1"/>
</dbReference>
<dbReference type="InterPro" id="IPR012818">
    <property type="entry name" value="CbiE"/>
</dbReference>
<dbReference type="OrthoDB" id="9780707at2"/>
<dbReference type="Gene3D" id="3.30.950.10">
    <property type="entry name" value="Methyltransferase, Cobalt-precorrin-4 Transmethylase, Domain 2"/>
    <property type="match status" value="1"/>
</dbReference>
<dbReference type="UniPathway" id="UPA00148"/>
<keyword evidence="5" id="KW-0949">S-adenosyl-L-methionine</keyword>
<dbReference type="Pfam" id="PF00590">
    <property type="entry name" value="TP_methylase"/>
    <property type="match status" value="1"/>
</dbReference>
<dbReference type="InterPro" id="IPR029063">
    <property type="entry name" value="SAM-dependent_MTases_sf"/>
</dbReference>
<dbReference type="InterPro" id="IPR000878">
    <property type="entry name" value="4pyrrol_Mease"/>
</dbReference>
<dbReference type="SUPFAM" id="SSF53335">
    <property type="entry name" value="S-adenosyl-L-methionine-dependent methyltransferases"/>
    <property type="match status" value="1"/>
</dbReference>
<evidence type="ECO:0000313" key="7">
    <source>
        <dbReference type="EMBL" id="PWJ14194.1"/>
    </source>
</evidence>
<dbReference type="InterPro" id="IPR035996">
    <property type="entry name" value="4pyrrol_Methylase_sf"/>
</dbReference>
<dbReference type="GO" id="GO:0009236">
    <property type="term" value="P:cobalamin biosynthetic process"/>
    <property type="evidence" value="ECO:0007669"/>
    <property type="project" value="UniProtKB-UniPathway"/>
</dbReference>
<gene>
    <name evidence="7" type="ORF">IE37_01129</name>
</gene>
<feature type="domain" description="Tetrapyrrole methylase" evidence="6">
    <location>
        <begin position="2"/>
        <end position="187"/>
    </location>
</feature>
<evidence type="ECO:0000256" key="1">
    <source>
        <dbReference type="ARBA" id="ARBA00004953"/>
    </source>
</evidence>
<evidence type="ECO:0000256" key="4">
    <source>
        <dbReference type="ARBA" id="ARBA00022679"/>
    </source>
</evidence>
<evidence type="ECO:0000313" key="8">
    <source>
        <dbReference type="Proteomes" id="UP000245720"/>
    </source>
</evidence>
<dbReference type="InterPro" id="IPR014776">
    <property type="entry name" value="4pyrrole_Mease_sub2"/>
</dbReference>
<dbReference type="Gene3D" id="3.40.50.150">
    <property type="entry name" value="Vaccinia Virus protein VP39"/>
    <property type="match status" value="1"/>
</dbReference>
<dbReference type="NCBIfam" id="TIGR02469">
    <property type="entry name" value="CbiT"/>
    <property type="match status" value="1"/>
</dbReference>
<organism evidence="7 8">
    <name type="scientific">Ruminococcus flavefaciens</name>
    <dbReference type="NCBI Taxonomy" id="1265"/>
    <lineage>
        <taxon>Bacteria</taxon>
        <taxon>Bacillati</taxon>
        <taxon>Bacillota</taxon>
        <taxon>Clostridia</taxon>
        <taxon>Eubacteriales</taxon>
        <taxon>Oscillospiraceae</taxon>
        <taxon>Ruminococcus</taxon>
    </lineage>
</organism>
<dbReference type="CDD" id="cd02440">
    <property type="entry name" value="AdoMet_MTases"/>
    <property type="match status" value="1"/>
</dbReference>
<dbReference type="PANTHER" id="PTHR43182:SF1">
    <property type="entry name" value="COBALT-PRECORRIN-7 C(5)-METHYLTRANSFERASE"/>
    <property type="match status" value="1"/>
</dbReference>
<dbReference type="GO" id="GO:0008276">
    <property type="term" value="F:protein methyltransferase activity"/>
    <property type="evidence" value="ECO:0007669"/>
    <property type="project" value="InterPro"/>
</dbReference>
<keyword evidence="3 7" id="KW-0489">Methyltransferase</keyword>
<accession>A0A315Y2C0</accession>
<comment type="pathway">
    <text evidence="1">Cofactor biosynthesis; adenosylcobalamin biosynthesis.</text>
</comment>
<dbReference type="Gene3D" id="3.40.1010.10">
    <property type="entry name" value="Cobalt-precorrin-4 Transmethylase, Domain 1"/>
    <property type="match status" value="1"/>
</dbReference>
<keyword evidence="4 7" id="KW-0808">Transferase</keyword>
<comment type="caution">
    <text evidence="7">The sequence shown here is derived from an EMBL/GenBank/DDBJ whole genome shotgun (WGS) entry which is preliminary data.</text>
</comment>
<dbReference type="InterPro" id="IPR006365">
    <property type="entry name" value="Cbl_synth_CobL"/>
</dbReference>
<reference evidence="7 8" key="1">
    <citation type="submission" date="2018-05" db="EMBL/GenBank/DDBJ databases">
        <title>The Hungate 1000. A catalogue of reference genomes from the rumen microbiome.</title>
        <authorList>
            <person name="Kelly W."/>
        </authorList>
    </citation>
    <scope>NUCLEOTIDE SEQUENCE [LARGE SCALE GENOMIC DNA]</scope>
    <source>
        <strain evidence="7 8">SAb67</strain>
    </source>
</reference>
<dbReference type="GO" id="GO:0032259">
    <property type="term" value="P:methylation"/>
    <property type="evidence" value="ECO:0007669"/>
    <property type="project" value="UniProtKB-KW"/>
</dbReference>
<evidence type="ECO:0000259" key="6">
    <source>
        <dbReference type="Pfam" id="PF00590"/>
    </source>
</evidence>
<protein>
    <submittedName>
        <fullName evidence="7">Precorrin-6Y C5,15-methyltransferase (Decarboxylating)</fullName>
    </submittedName>
</protein>
<dbReference type="AlphaFoldDB" id="A0A315Y2C0"/>
<evidence type="ECO:0000256" key="2">
    <source>
        <dbReference type="ARBA" id="ARBA00022573"/>
    </source>
</evidence>